<keyword evidence="4" id="KW-0805">Transcription regulation</keyword>
<comment type="subcellular location">
    <subcellularLocation>
        <location evidence="1">Nucleus</location>
    </subcellularLocation>
</comment>
<feature type="region of interest" description="Disordered" evidence="9">
    <location>
        <begin position="1"/>
        <end position="102"/>
    </location>
</feature>
<protein>
    <recommendedName>
        <fullName evidence="14">Bromo domain-containing protein</fullName>
    </recommendedName>
</protein>
<dbReference type="InterPro" id="IPR018359">
    <property type="entry name" value="Bromodomain_CS"/>
</dbReference>
<evidence type="ECO:0000256" key="1">
    <source>
        <dbReference type="ARBA" id="ARBA00004123"/>
    </source>
</evidence>
<feature type="region of interest" description="Disordered" evidence="9">
    <location>
        <begin position="937"/>
        <end position="994"/>
    </location>
</feature>
<dbReference type="PROSITE" id="PS00633">
    <property type="entry name" value="BROMODOMAIN_1"/>
    <property type="match status" value="1"/>
</dbReference>
<name>A0A2T9Y487_9FUNG</name>
<dbReference type="STRING" id="61424.A0A2T9Y487"/>
<dbReference type="Gene3D" id="2.30.30.490">
    <property type="match status" value="1"/>
</dbReference>
<evidence type="ECO:0000313" key="12">
    <source>
        <dbReference type="EMBL" id="PVU87138.1"/>
    </source>
</evidence>
<dbReference type="GO" id="GO:0006368">
    <property type="term" value="P:transcription elongation by RNA polymerase II"/>
    <property type="evidence" value="ECO:0007669"/>
    <property type="project" value="TreeGrafter"/>
</dbReference>
<keyword evidence="2" id="KW-0677">Repeat</keyword>
<keyword evidence="6" id="KW-0804">Transcription</keyword>
<comment type="caution">
    <text evidence="12">The sequence shown here is derived from an EMBL/GenBank/DDBJ whole genome shotgun (WGS) entry which is preliminary data.</text>
</comment>
<evidence type="ECO:0000256" key="4">
    <source>
        <dbReference type="ARBA" id="ARBA00023015"/>
    </source>
</evidence>
<feature type="domain" description="Bromo" evidence="10">
    <location>
        <begin position="634"/>
        <end position="704"/>
    </location>
</feature>
<feature type="domain" description="BAH" evidence="11">
    <location>
        <begin position="752"/>
        <end position="871"/>
    </location>
</feature>
<keyword evidence="5 8" id="KW-0103">Bromodomain</keyword>
<dbReference type="EMBL" id="MBFT01000793">
    <property type="protein sequence ID" value="PVU87138.1"/>
    <property type="molecule type" value="Genomic_DNA"/>
</dbReference>
<evidence type="ECO:0008006" key="14">
    <source>
        <dbReference type="Google" id="ProtNLM"/>
    </source>
</evidence>
<sequence length="1378" mass="154599">MPSRKRSSFPPPDSANSSGKSPESFPIRQIKLVSSRSSLHPTTNKKSPSISSSKTSIKIKVPSSSKLDKTSSNPTSSLQRPKNPILLRLPNKSSKNFSYSKIPPFNKKSSLKLLINKRNLPSKPKIKLNTLSLKMPIHLRSKRTSTQPPQNTTIIKKLKLSNFKKPNTPSPKPQISSISLSTKTRSNPKPSSTNSPQKELDETPSKTTRQSQRIKVSNKLYDAITEDSNEKDSKRGILNSAKTSENPESSKKPQKLKIVLSDKPKQTPTPTDLLSNKPVDQPPNTNSISEQIKVTDSLNPQALSTYPETPTNSVLNKQAPLTTELNTKDNNQNLQLKINEEPTFEPNNIILPPANKPLNLNPVLINDLFEAIYSGNIKQTEMLIEEARNQNVDLDSYQPVQLERDRRSVRFSENGTKNINSPFSVKAKPPTRTKSINPKNRHIDTLNASWTPLQAASYFGRCKIISLLLESGMCDVEKRDTLHESTALIWAAYGGHSNALRKLVFEGNANINAKNIHGQTPIDLVPNPENPKWLDILTGRFAESARKRSLKKRIEANSSGFVANLISSIHSDISDASNMSVRQETVSINNRKILEKKWKDIDPEQKSSFLANCSPDTKAIVDVYESILDYSNDEEICISEEFQELPDEDEYPEYYEIFKHPVSLDVISERILSGRYSNFSQFDFDMQQIFHNACFFNEYGSDIYADAVELLFLYIERRREAVKKYFVNFDLPIAEQKPPRGRYVPRIMCGDLDLAVGDCIEVESTEGKPKIAIILRLAVSGSHDENMTVDGMWFSLPLQSPLNQIRMSYPHEVVLDPTLFTGFPAEKTIRRCAILPLKTYTNFYPESFDKSDLYVCEYSIVPNTNKLTPLTVWPSPSPLHQPPDHYFNFIRYTAPLHLKRVPFDLWENPTFLPNPPNKSSTLSFSGGGLQTRVPISWQPNTENTPKSGISIQSPTANNSSSLYRNQTSTFGQRADYSQQYNPKTSNNSTGLYQASSSFTNQGQMQGIGVYGGNNQNLLNSAQANFPPPNMQLKSSLSGNPGLKYYPETNFGSGFPNNIRSDTGPVTQTTNELYNQQAVASSVNINSLPGNNAAINTPKNIQNKVAIDEVVDDTVIKDGLRILESEGESRFVNQLKLDTLDGKTLAPLTGLVHSGLYCLQIKGLDSSDLKATIEDYSLSLFQQWDIKILHEHHHSIQVPLHVSQILLRPVYPLFNSTAEDDSESLPNPESGFLPSEDFICTINLKRVEPRDIKNNSQFSPKSPEVSDNTSGIEKISEKEADQVHKRAVGDTNVAGIEWRKNIVYKLSLLPGLNIIKLDLHPPQSWKRLFQKLVKGGINGDQNLQNENTLDSEKEEYEHLNMDNLEVTEPIRHTIFITRV</sequence>
<dbReference type="PROSITE" id="PS50014">
    <property type="entry name" value="BROMODOMAIN_2"/>
    <property type="match status" value="1"/>
</dbReference>
<evidence type="ECO:0000256" key="5">
    <source>
        <dbReference type="ARBA" id="ARBA00023117"/>
    </source>
</evidence>
<feature type="compositionally biased region" description="Polar residues" evidence="9">
    <location>
        <begin position="205"/>
        <end position="215"/>
    </location>
</feature>
<dbReference type="InterPro" id="IPR036770">
    <property type="entry name" value="Ankyrin_rpt-contain_sf"/>
</dbReference>
<dbReference type="InterPro" id="IPR002110">
    <property type="entry name" value="Ankyrin_rpt"/>
</dbReference>
<dbReference type="SUPFAM" id="SSF47370">
    <property type="entry name" value="Bromodomain"/>
    <property type="match status" value="1"/>
</dbReference>
<keyword evidence="13" id="KW-1185">Reference proteome</keyword>
<evidence type="ECO:0000256" key="6">
    <source>
        <dbReference type="ARBA" id="ARBA00023163"/>
    </source>
</evidence>
<organism evidence="12 13">
    <name type="scientific">Furculomyces boomerangus</name>
    <dbReference type="NCBI Taxonomy" id="61424"/>
    <lineage>
        <taxon>Eukaryota</taxon>
        <taxon>Fungi</taxon>
        <taxon>Fungi incertae sedis</taxon>
        <taxon>Zoopagomycota</taxon>
        <taxon>Kickxellomycotina</taxon>
        <taxon>Harpellomycetes</taxon>
        <taxon>Harpellales</taxon>
        <taxon>Harpellaceae</taxon>
        <taxon>Furculomyces</taxon>
    </lineage>
</organism>
<dbReference type="Pfam" id="PF12796">
    <property type="entry name" value="Ank_2"/>
    <property type="match status" value="1"/>
</dbReference>
<evidence type="ECO:0000256" key="8">
    <source>
        <dbReference type="PROSITE-ProRule" id="PRU00035"/>
    </source>
</evidence>
<dbReference type="Pfam" id="PF00439">
    <property type="entry name" value="Bromodomain"/>
    <property type="match status" value="1"/>
</dbReference>
<evidence type="ECO:0000256" key="9">
    <source>
        <dbReference type="SAM" id="MobiDB-lite"/>
    </source>
</evidence>
<reference evidence="12 13" key="1">
    <citation type="journal article" date="2018" name="MBio">
        <title>Comparative Genomics Reveals the Core Gene Toolbox for the Fungus-Insect Symbiosis.</title>
        <authorList>
            <person name="Wang Y."/>
            <person name="Stata M."/>
            <person name="Wang W."/>
            <person name="Stajich J.E."/>
            <person name="White M.M."/>
            <person name="Moncalvo J.M."/>
        </authorList>
    </citation>
    <scope>NUCLEOTIDE SEQUENCE [LARGE SCALE GENOMIC DNA]</scope>
    <source>
        <strain evidence="12 13">AUS-77-4</strain>
    </source>
</reference>
<dbReference type="InterPro" id="IPR043151">
    <property type="entry name" value="BAH_sf"/>
</dbReference>
<accession>A0A2T9Y487</accession>
<dbReference type="InterPro" id="IPR001025">
    <property type="entry name" value="BAH_dom"/>
</dbReference>
<dbReference type="GO" id="GO:0016586">
    <property type="term" value="C:RSC-type complex"/>
    <property type="evidence" value="ECO:0007669"/>
    <property type="project" value="InterPro"/>
</dbReference>
<dbReference type="OrthoDB" id="6017at2759"/>
<dbReference type="SMART" id="SM00439">
    <property type="entry name" value="BAH"/>
    <property type="match status" value="1"/>
</dbReference>
<dbReference type="InterPro" id="IPR036427">
    <property type="entry name" value="Bromodomain-like_sf"/>
</dbReference>
<dbReference type="PANTHER" id="PTHR16062:SF19">
    <property type="entry name" value="PROTEIN POLYBROMO-1"/>
    <property type="match status" value="1"/>
</dbReference>
<feature type="compositionally biased region" description="Polar residues" evidence="9">
    <location>
        <begin position="144"/>
        <end position="154"/>
    </location>
</feature>
<keyword evidence="7" id="KW-0539">Nucleus</keyword>
<dbReference type="InterPro" id="IPR037382">
    <property type="entry name" value="Rsc/polybromo"/>
</dbReference>
<feature type="compositionally biased region" description="Polar residues" evidence="9">
    <location>
        <begin position="413"/>
        <end position="423"/>
    </location>
</feature>
<dbReference type="GO" id="GO:0006338">
    <property type="term" value="P:chromatin remodeling"/>
    <property type="evidence" value="ECO:0007669"/>
    <property type="project" value="InterPro"/>
</dbReference>
<evidence type="ECO:0000256" key="3">
    <source>
        <dbReference type="ARBA" id="ARBA00022853"/>
    </source>
</evidence>
<dbReference type="Gene3D" id="1.20.920.10">
    <property type="entry name" value="Bromodomain-like"/>
    <property type="match status" value="1"/>
</dbReference>
<evidence type="ECO:0000259" key="11">
    <source>
        <dbReference type="PROSITE" id="PS51038"/>
    </source>
</evidence>
<dbReference type="Gene3D" id="1.25.40.20">
    <property type="entry name" value="Ankyrin repeat-containing domain"/>
    <property type="match status" value="1"/>
</dbReference>
<evidence type="ECO:0000313" key="13">
    <source>
        <dbReference type="Proteomes" id="UP000245699"/>
    </source>
</evidence>
<feature type="compositionally biased region" description="Polar residues" evidence="9">
    <location>
        <begin position="70"/>
        <end position="80"/>
    </location>
</feature>
<dbReference type="CDD" id="cd04369">
    <property type="entry name" value="Bromodomain"/>
    <property type="match status" value="1"/>
</dbReference>
<dbReference type="PRINTS" id="PR00503">
    <property type="entry name" value="BROMODOMAIN"/>
</dbReference>
<evidence type="ECO:0000259" key="10">
    <source>
        <dbReference type="PROSITE" id="PS50014"/>
    </source>
</evidence>
<dbReference type="SMART" id="SM00248">
    <property type="entry name" value="ANK"/>
    <property type="match status" value="3"/>
</dbReference>
<dbReference type="SUPFAM" id="SSF48403">
    <property type="entry name" value="Ankyrin repeat"/>
    <property type="match status" value="1"/>
</dbReference>
<feature type="compositionally biased region" description="Polar residues" evidence="9">
    <location>
        <begin position="173"/>
        <end position="197"/>
    </location>
</feature>
<keyword evidence="3" id="KW-0156">Chromatin regulator</keyword>
<dbReference type="Proteomes" id="UP000245699">
    <property type="component" value="Unassembled WGS sequence"/>
</dbReference>
<gene>
    <name evidence="12" type="ORF">BB559_006174</name>
</gene>
<feature type="region of interest" description="Disordered" evidence="9">
    <location>
        <begin position="413"/>
        <end position="434"/>
    </location>
</feature>
<proteinExistence type="predicted"/>
<dbReference type="PANTHER" id="PTHR16062">
    <property type="entry name" value="SWI/SNF-RELATED"/>
    <property type="match status" value="1"/>
</dbReference>
<dbReference type="InterPro" id="IPR001487">
    <property type="entry name" value="Bromodomain"/>
</dbReference>
<evidence type="ECO:0000256" key="2">
    <source>
        <dbReference type="ARBA" id="ARBA00022737"/>
    </source>
</evidence>
<evidence type="ECO:0000256" key="7">
    <source>
        <dbReference type="ARBA" id="ARBA00023242"/>
    </source>
</evidence>
<dbReference type="SMART" id="SM00297">
    <property type="entry name" value="BROMO"/>
    <property type="match status" value="1"/>
</dbReference>
<feature type="compositionally biased region" description="Low complexity" evidence="9">
    <location>
        <begin position="41"/>
        <end position="65"/>
    </location>
</feature>
<dbReference type="PROSITE" id="PS51038">
    <property type="entry name" value="BAH"/>
    <property type="match status" value="1"/>
</dbReference>
<dbReference type="GO" id="GO:0003682">
    <property type="term" value="F:chromatin binding"/>
    <property type="evidence" value="ECO:0007669"/>
    <property type="project" value="InterPro"/>
</dbReference>
<feature type="region of interest" description="Disordered" evidence="9">
    <location>
        <begin position="137"/>
        <end position="287"/>
    </location>
</feature>